<evidence type="ECO:0000313" key="1">
    <source>
        <dbReference type="EMBL" id="KAF2476931.1"/>
    </source>
</evidence>
<protein>
    <submittedName>
        <fullName evidence="1">Uncharacterized protein</fullName>
    </submittedName>
</protein>
<proteinExistence type="predicted"/>
<reference evidence="1" key="1">
    <citation type="journal article" date="2020" name="Stud. Mycol.">
        <title>101 Dothideomycetes genomes: a test case for predicting lifestyles and emergence of pathogens.</title>
        <authorList>
            <person name="Haridas S."/>
            <person name="Albert R."/>
            <person name="Binder M."/>
            <person name="Bloem J."/>
            <person name="Labutti K."/>
            <person name="Salamov A."/>
            <person name="Andreopoulos B."/>
            <person name="Baker S."/>
            <person name="Barry K."/>
            <person name="Bills G."/>
            <person name="Bluhm B."/>
            <person name="Cannon C."/>
            <person name="Castanera R."/>
            <person name="Culley D."/>
            <person name="Daum C."/>
            <person name="Ezra D."/>
            <person name="Gonzalez J."/>
            <person name="Henrissat B."/>
            <person name="Kuo A."/>
            <person name="Liang C."/>
            <person name="Lipzen A."/>
            <person name="Lutzoni F."/>
            <person name="Magnuson J."/>
            <person name="Mondo S."/>
            <person name="Nolan M."/>
            <person name="Ohm R."/>
            <person name="Pangilinan J."/>
            <person name="Park H.-J."/>
            <person name="Ramirez L."/>
            <person name="Alfaro M."/>
            <person name="Sun H."/>
            <person name="Tritt A."/>
            <person name="Yoshinaga Y."/>
            <person name="Zwiers L.-H."/>
            <person name="Turgeon B."/>
            <person name="Goodwin S."/>
            <person name="Spatafora J."/>
            <person name="Crous P."/>
            <person name="Grigoriev I."/>
        </authorList>
    </citation>
    <scope>NUCLEOTIDE SEQUENCE</scope>
    <source>
        <strain evidence="1">ATCC 200398</strain>
    </source>
</reference>
<organism evidence="1 2">
    <name type="scientific">Lindgomyces ingoldianus</name>
    <dbReference type="NCBI Taxonomy" id="673940"/>
    <lineage>
        <taxon>Eukaryota</taxon>
        <taxon>Fungi</taxon>
        <taxon>Dikarya</taxon>
        <taxon>Ascomycota</taxon>
        <taxon>Pezizomycotina</taxon>
        <taxon>Dothideomycetes</taxon>
        <taxon>Pleosporomycetidae</taxon>
        <taxon>Pleosporales</taxon>
        <taxon>Lindgomycetaceae</taxon>
        <taxon>Lindgomyces</taxon>
    </lineage>
</organism>
<dbReference type="EMBL" id="MU003493">
    <property type="protein sequence ID" value="KAF2476931.1"/>
    <property type="molecule type" value="Genomic_DNA"/>
</dbReference>
<evidence type="ECO:0000313" key="2">
    <source>
        <dbReference type="Proteomes" id="UP000799755"/>
    </source>
</evidence>
<name>A0ACB6REM7_9PLEO</name>
<comment type="caution">
    <text evidence="1">The sequence shown here is derived from an EMBL/GenBank/DDBJ whole genome shotgun (WGS) entry which is preliminary data.</text>
</comment>
<keyword evidence="2" id="KW-1185">Reference proteome</keyword>
<sequence length="408" mass="43457">MTTNSTTTSPTMSSMLLAVSEPSVVGTPPPNPVEGTRKLCTTQLDGSESTIYPCPSTISASLTLPTATSGPLGRTTTAIPSQVPSTLPGPTSKPGNNGVAGGAVAGVAIACLIIGAAIAAAIFFFLARRRKKREAVSYQQHLPPSEKGPPVTAGPVHSGISSYVDSLLPQPAEDDAMKKEVSRIRDNIKNHVRSYYHLETVPVTKLDQSQLQGLAAATGMSASALASIFVNPSTREESIRLFVAWIALSRCSDEHHPTFLPDELSSLAVVMPGKDGTNGAQASLFSKWKTITGALMQQRYGKWTQELAAPSRNVTEAIGELDLLLAPFVIGSVDRDQRHKNLEMIMSRSASLAFLLFSQPGSFRFDFTGQNGAMVVFPALLQVISDQAQTLSPPRPLWEKEITFEGGP</sequence>
<dbReference type="Proteomes" id="UP000799755">
    <property type="component" value="Unassembled WGS sequence"/>
</dbReference>
<gene>
    <name evidence="1" type="ORF">BDR25DRAFT_339026</name>
</gene>
<accession>A0ACB6REM7</accession>